<gene>
    <name evidence="3" type="ORF">QQS21_006479</name>
</gene>
<keyword evidence="1" id="KW-0813">Transport</keyword>
<organism evidence="3 4">
    <name type="scientific">Conoideocrella luteorostrata</name>
    <dbReference type="NCBI Taxonomy" id="1105319"/>
    <lineage>
        <taxon>Eukaryota</taxon>
        <taxon>Fungi</taxon>
        <taxon>Dikarya</taxon>
        <taxon>Ascomycota</taxon>
        <taxon>Pezizomycotina</taxon>
        <taxon>Sordariomycetes</taxon>
        <taxon>Hypocreomycetidae</taxon>
        <taxon>Hypocreales</taxon>
        <taxon>Clavicipitaceae</taxon>
        <taxon>Conoideocrella</taxon>
    </lineage>
</organism>
<dbReference type="GO" id="GO:0016020">
    <property type="term" value="C:membrane"/>
    <property type="evidence" value="ECO:0007669"/>
    <property type="project" value="TreeGrafter"/>
</dbReference>
<dbReference type="InterPro" id="IPR036497">
    <property type="entry name" value="GLTP_sf"/>
</dbReference>
<dbReference type="Pfam" id="PF08718">
    <property type="entry name" value="GLTP"/>
    <property type="match status" value="1"/>
</dbReference>
<dbReference type="AlphaFoldDB" id="A0AAJ0CMG2"/>
<comment type="caution">
    <text evidence="3">The sequence shown here is derived from an EMBL/GenBank/DDBJ whole genome shotgun (WGS) entry which is preliminary data.</text>
</comment>
<feature type="domain" description="Glycolipid transfer protein" evidence="2">
    <location>
        <begin position="33"/>
        <end position="182"/>
    </location>
</feature>
<dbReference type="SUPFAM" id="SSF110004">
    <property type="entry name" value="Glycolipid transfer protein, GLTP"/>
    <property type="match status" value="1"/>
</dbReference>
<dbReference type="GO" id="GO:0005829">
    <property type="term" value="C:cytosol"/>
    <property type="evidence" value="ECO:0007669"/>
    <property type="project" value="TreeGrafter"/>
</dbReference>
<proteinExistence type="predicted"/>
<name>A0AAJ0CMG2_9HYPO</name>
<dbReference type="GO" id="GO:1902388">
    <property type="term" value="F:ceramide 1-phosphate transfer activity"/>
    <property type="evidence" value="ECO:0007669"/>
    <property type="project" value="TreeGrafter"/>
</dbReference>
<dbReference type="PANTHER" id="PTHR10219:SF25">
    <property type="entry name" value="PLECKSTRIN HOMOLOGY DOMAIN-CONTAINING FAMILY A MEMBER 8"/>
    <property type="match status" value="1"/>
</dbReference>
<dbReference type="Gene3D" id="1.10.3520.10">
    <property type="entry name" value="Glycolipid transfer protein"/>
    <property type="match status" value="1"/>
</dbReference>
<protein>
    <recommendedName>
        <fullName evidence="2">Glycolipid transfer protein domain-containing protein</fullName>
    </recommendedName>
</protein>
<dbReference type="Proteomes" id="UP001251528">
    <property type="component" value="Unassembled WGS sequence"/>
</dbReference>
<evidence type="ECO:0000313" key="3">
    <source>
        <dbReference type="EMBL" id="KAK2595949.1"/>
    </source>
</evidence>
<sequence>MATVAIPPGGTLLQTFRQSFVDVPVGPKPDQGVATTQFLDAAESLTTIFDVLGALAFSKVKEDMSTNIKKLRAQQLAAISDSETIQDLCRNELKAKKQTATEGLVWLLRALDLTCMALFQNIETENKAAADKNIKVEELSVSFKRAYNLTLMPHHPMGMPFIFNRTLEASCPYRDTFFKKLCSDDPEAIAKVKQQLYVYLEALKSIVKILKDFIQTCSGLSKKLLKEREGYGEY</sequence>
<accession>A0AAJ0CMG2</accession>
<dbReference type="GO" id="GO:1902387">
    <property type="term" value="F:ceramide 1-phosphate binding"/>
    <property type="evidence" value="ECO:0007669"/>
    <property type="project" value="TreeGrafter"/>
</dbReference>
<evidence type="ECO:0000259" key="2">
    <source>
        <dbReference type="Pfam" id="PF08718"/>
    </source>
</evidence>
<dbReference type="EMBL" id="JASWJB010000121">
    <property type="protein sequence ID" value="KAK2595949.1"/>
    <property type="molecule type" value="Genomic_DNA"/>
</dbReference>
<evidence type="ECO:0000256" key="1">
    <source>
        <dbReference type="ARBA" id="ARBA00022448"/>
    </source>
</evidence>
<dbReference type="PANTHER" id="PTHR10219">
    <property type="entry name" value="GLYCOLIPID TRANSFER PROTEIN-RELATED"/>
    <property type="match status" value="1"/>
</dbReference>
<evidence type="ECO:0000313" key="4">
    <source>
        <dbReference type="Proteomes" id="UP001251528"/>
    </source>
</evidence>
<keyword evidence="4" id="KW-1185">Reference proteome</keyword>
<dbReference type="FunFam" id="1.10.3520.10:FF:000001">
    <property type="entry name" value="Pleckstrin domain-containing family A member 8"/>
    <property type="match status" value="1"/>
</dbReference>
<reference evidence="3" key="1">
    <citation type="submission" date="2023-06" db="EMBL/GenBank/DDBJ databases">
        <title>Conoideocrella luteorostrata (Hypocreales: Clavicipitaceae), a potential biocontrol fungus for elongate hemlock scale in United States Christmas tree production areas.</title>
        <authorList>
            <person name="Barrett H."/>
            <person name="Lovett B."/>
            <person name="Macias A.M."/>
            <person name="Stajich J.E."/>
            <person name="Kasson M.T."/>
        </authorList>
    </citation>
    <scope>NUCLEOTIDE SEQUENCE</scope>
    <source>
        <strain evidence="3">ARSEF 14590</strain>
    </source>
</reference>
<dbReference type="InterPro" id="IPR014830">
    <property type="entry name" value="Glycolipid_transfer_prot_dom"/>
</dbReference>